<protein>
    <submittedName>
        <fullName evidence="2">Uncharacterized protein</fullName>
    </submittedName>
</protein>
<evidence type="ECO:0000313" key="3">
    <source>
        <dbReference type="Proteomes" id="UP000298097"/>
    </source>
</evidence>
<evidence type="ECO:0000313" key="2">
    <source>
        <dbReference type="EMBL" id="TGK43540.1"/>
    </source>
</evidence>
<organism evidence="2 3">
    <name type="scientific">Leptospira andrefontaineae</name>
    <dbReference type="NCBI Taxonomy" id="2484976"/>
    <lineage>
        <taxon>Bacteria</taxon>
        <taxon>Pseudomonadati</taxon>
        <taxon>Spirochaetota</taxon>
        <taxon>Spirochaetia</taxon>
        <taxon>Leptospirales</taxon>
        <taxon>Leptospiraceae</taxon>
        <taxon>Leptospira</taxon>
    </lineage>
</organism>
<keyword evidence="3" id="KW-1185">Reference proteome</keyword>
<dbReference type="AlphaFoldDB" id="A0A4R9HAI5"/>
<dbReference type="Proteomes" id="UP000298097">
    <property type="component" value="Unassembled WGS sequence"/>
</dbReference>
<dbReference type="RefSeq" id="WP_135772639.1">
    <property type="nucleotide sequence ID" value="NZ_RQEY01000005.1"/>
</dbReference>
<dbReference type="EMBL" id="RQEY01000005">
    <property type="protein sequence ID" value="TGK43540.1"/>
    <property type="molecule type" value="Genomic_DNA"/>
</dbReference>
<evidence type="ECO:0000256" key="1">
    <source>
        <dbReference type="SAM" id="Phobius"/>
    </source>
</evidence>
<sequence length="221" mass="25825">MIRSINTHRAINSVCRIHYVFVLFVFVFAVFILENRFKKKPEMGSSFTSVASWETTENFHIGSEFSPASSSESVSYSNVPNDLFSLGFEPLEKEDFELEVYLDRIQYFYNLSQIHEFYFAVSTSYADGNRSKSQDYSEKRKDEPVANFPTWRLLSKISFNFSFSNREQNRFGLSCFSHTFLGFEDQIGFCYPKYSQIALTKNKKLSRYLARLHHSDPEEIA</sequence>
<gene>
    <name evidence="2" type="ORF">EHO65_02555</name>
</gene>
<name>A0A4R9HAI5_9LEPT</name>
<proteinExistence type="predicted"/>
<comment type="caution">
    <text evidence="2">The sequence shown here is derived from an EMBL/GenBank/DDBJ whole genome shotgun (WGS) entry which is preliminary data.</text>
</comment>
<accession>A0A4R9HAI5</accession>
<reference evidence="2" key="1">
    <citation type="journal article" date="2019" name="PLoS Negl. Trop. Dis.">
        <title>Revisiting the worldwide diversity of Leptospira species in the environment.</title>
        <authorList>
            <person name="Vincent A.T."/>
            <person name="Schiettekatte O."/>
            <person name="Bourhy P."/>
            <person name="Veyrier F.J."/>
            <person name="Picardeau M."/>
        </authorList>
    </citation>
    <scope>NUCLEOTIDE SEQUENCE [LARGE SCALE GENOMIC DNA]</scope>
    <source>
        <strain evidence="2">201800301</strain>
    </source>
</reference>
<keyword evidence="1" id="KW-0812">Transmembrane</keyword>
<keyword evidence="1" id="KW-1133">Transmembrane helix</keyword>
<feature type="transmembrane region" description="Helical" evidence="1">
    <location>
        <begin position="16"/>
        <end position="33"/>
    </location>
</feature>
<keyword evidence="1" id="KW-0472">Membrane</keyword>